<dbReference type="RefSeq" id="WP_207216555.1">
    <property type="nucleotide sequence ID" value="NZ_SGWX01000001.1"/>
</dbReference>
<dbReference type="PANTHER" id="PTHR39639:SF1">
    <property type="entry name" value="DUF262 DOMAIN-CONTAINING PROTEIN"/>
    <property type="match status" value="1"/>
</dbReference>
<comment type="caution">
    <text evidence="2">The sequence shown here is derived from an EMBL/GenBank/DDBJ whole genome shotgun (WGS) entry which is preliminary data.</text>
</comment>
<dbReference type="AlphaFoldDB" id="A0A4Q7M6Y6"/>
<protein>
    <submittedName>
        <fullName evidence="2">Uncharacterized protein DUF262</fullName>
    </submittedName>
</protein>
<feature type="domain" description="GmrSD restriction endonucleases N-terminal" evidence="1">
    <location>
        <begin position="43"/>
        <end position="186"/>
    </location>
</feature>
<dbReference type="InterPro" id="IPR004919">
    <property type="entry name" value="GmrSD_N"/>
</dbReference>
<dbReference type="PANTHER" id="PTHR39639">
    <property type="entry name" value="CHROMOSOME 16, WHOLE GENOME SHOTGUN SEQUENCE"/>
    <property type="match status" value="1"/>
</dbReference>
<accession>A0A4Q7M6Y6</accession>
<name>A0A4Q7M6Y6_9MICO</name>
<reference evidence="2 3" key="1">
    <citation type="submission" date="2019-02" db="EMBL/GenBank/DDBJ databases">
        <title>Sequencing the genomes of 1000 actinobacteria strains.</title>
        <authorList>
            <person name="Klenk H.-P."/>
        </authorList>
    </citation>
    <scope>NUCLEOTIDE SEQUENCE [LARGE SCALE GENOMIC DNA]</scope>
    <source>
        <strain evidence="2 3">DSM 16932</strain>
    </source>
</reference>
<organism evidence="2 3">
    <name type="scientific">Xylanimonas ulmi</name>
    <dbReference type="NCBI Taxonomy" id="228973"/>
    <lineage>
        <taxon>Bacteria</taxon>
        <taxon>Bacillati</taxon>
        <taxon>Actinomycetota</taxon>
        <taxon>Actinomycetes</taxon>
        <taxon>Micrococcales</taxon>
        <taxon>Promicromonosporaceae</taxon>
        <taxon>Xylanimonas</taxon>
    </lineage>
</organism>
<sequence>MVATVDYEALEAQLTKERKKVDVSSVSFSVRELVRMFADGELSIAPSYQRKYRWSAAVASTFVESVFLGLPIPPVFVATNDNFQWEVVDGLQRISTLIMFLAEDEAHLKAIRRETPLILEGLDKLSQLNGVAFGDMPVSIQRYFGRQPLQVISLTDKSDKEVRFDLFERLNSGAISLSPQEVRSAVFRGDFIDFLEGLVSDPNFASLLKLQEANKSDGTAAEQALKFFAYKNYRENFQGAVTDFLNSYVEKSSKSFAYADEGRLFADTMKHLASIIQGPFLRRNTHVTPLVQFEACAVAVGELIEAGVPLVTPDQDWLNDSELVDSSTGGTNTRSMLRRRIARAKVLLGGEE</sequence>
<dbReference type="EMBL" id="SGWX01000001">
    <property type="protein sequence ID" value="RZS62853.1"/>
    <property type="molecule type" value="Genomic_DNA"/>
</dbReference>
<dbReference type="Proteomes" id="UP000293852">
    <property type="component" value="Unassembled WGS sequence"/>
</dbReference>
<evidence type="ECO:0000313" key="3">
    <source>
        <dbReference type="Proteomes" id="UP000293852"/>
    </source>
</evidence>
<dbReference type="Pfam" id="PF03235">
    <property type="entry name" value="GmrSD_N"/>
    <property type="match status" value="1"/>
</dbReference>
<evidence type="ECO:0000259" key="1">
    <source>
        <dbReference type="Pfam" id="PF03235"/>
    </source>
</evidence>
<proteinExistence type="predicted"/>
<keyword evidence="3" id="KW-1185">Reference proteome</keyword>
<evidence type="ECO:0000313" key="2">
    <source>
        <dbReference type="EMBL" id="RZS62853.1"/>
    </source>
</evidence>
<gene>
    <name evidence="2" type="ORF">EV386_3207</name>
</gene>